<reference evidence="1" key="1">
    <citation type="submission" date="2021-10" db="EMBL/GenBank/DDBJ databases">
        <title>Tropical sea cucumber genome reveals ecological adaptation and Cuvierian tubules defense mechanism.</title>
        <authorList>
            <person name="Chen T."/>
        </authorList>
    </citation>
    <scope>NUCLEOTIDE SEQUENCE</scope>
    <source>
        <strain evidence="1">Nanhai2018</strain>
        <tissue evidence="1">Muscle</tissue>
    </source>
</reference>
<dbReference type="OrthoDB" id="5376140at2759"/>
<dbReference type="PANTHER" id="PTHR33480">
    <property type="entry name" value="SET DOMAIN-CONTAINING PROTEIN-RELATED"/>
    <property type="match status" value="1"/>
</dbReference>
<accession>A0A9Q1CS51</accession>
<dbReference type="PANTHER" id="PTHR33480:SF5">
    <property type="entry name" value="SI:DKEY-51D8.9"/>
    <property type="match status" value="1"/>
</dbReference>
<keyword evidence="2" id="KW-1185">Reference proteome</keyword>
<dbReference type="EMBL" id="JAIZAY010000001">
    <property type="protein sequence ID" value="KAJ8050050.1"/>
    <property type="molecule type" value="Genomic_DNA"/>
</dbReference>
<name>A0A9Q1CS51_HOLLE</name>
<sequence length="69" mass="7752">MATTCQILILKRAELESLAGVMGHNIRVHENFYRLPEGTLQVAKISKIPLAIESGNISKERMENLVVYI</sequence>
<protein>
    <submittedName>
        <fullName evidence="1">Uncharacterized protein</fullName>
    </submittedName>
</protein>
<organism evidence="1 2">
    <name type="scientific">Holothuria leucospilota</name>
    <name type="common">Black long sea cucumber</name>
    <name type="synonym">Mertensiothuria leucospilota</name>
    <dbReference type="NCBI Taxonomy" id="206669"/>
    <lineage>
        <taxon>Eukaryota</taxon>
        <taxon>Metazoa</taxon>
        <taxon>Echinodermata</taxon>
        <taxon>Eleutherozoa</taxon>
        <taxon>Echinozoa</taxon>
        <taxon>Holothuroidea</taxon>
        <taxon>Aspidochirotacea</taxon>
        <taxon>Aspidochirotida</taxon>
        <taxon>Holothuriidae</taxon>
        <taxon>Holothuria</taxon>
    </lineage>
</organism>
<proteinExistence type="predicted"/>
<dbReference type="AlphaFoldDB" id="A0A9Q1CS51"/>
<gene>
    <name evidence="1" type="ORF">HOLleu_03093</name>
</gene>
<comment type="caution">
    <text evidence="1">The sequence shown here is derived from an EMBL/GenBank/DDBJ whole genome shotgun (WGS) entry which is preliminary data.</text>
</comment>
<evidence type="ECO:0000313" key="2">
    <source>
        <dbReference type="Proteomes" id="UP001152320"/>
    </source>
</evidence>
<dbReference type="Proteomes" id="UP001152320">
    <property type="component" value="Chromosome 1"/>
</dbReference>
<evidence type="ECO:0000313" key="1">
    <source>
        <dbReference type="EMBL" id="KAJ8050050.1"/>
    </source>
</evidence>